<comment type="subcellular location">
    <subcellularLocation>
        <location evidence="3">Host cell membrane</location>
        <topology evidence="3">Peripheral membrane protein</topology>
    </subcellularLocation>
    <subcellularLocation>
        <location evidence="1">Host cell membrane</location>
        <topology evidence="1">Single-pass type I membrane protein</topology>
    </subcellularLocation>
    <subcellularLocation>
        <location evidence="2">Host endosome membrane</location>
        <topology evidence="2">Peripheral membrane protein</topology>
    </subcellularLocation>
    <subcellularLocation>
        <location evidence="5">Host endosome membrane</location>
        <topology evidence="5">Single-pass type I membrane protein</topology>
    </subcellularLocation>
    <subcellularLocation>
        <location evidence="6">Virion membrane</location>
        <topology evidence="6">Peripheral membrane protein</topology>
    </subcellularLocation>
    <subcellularLocation>
        <location evidence="4">Virion membrane</location>
        <topology evidence="4">Single-pass type I membrane protein</topology>
    </subcellularLocation>
</comment>
<dbReference type="Gene3D" id="1.10.287.210">
    <property type="match status" value="1"/>
</dbReference>
<feature type="region of interest" description="Disordered" evidence="25">
    <location>
        <begin position="712"/>
        <end position="734"/>
    </location>
</feature>
<evidence type="ECO:0000256" key="15">
    <source>
        <dbReference type="ARBA" id="ARBA00022844"/>
    </source>
</evidence>
<feature type="compositionally biased region" description="Basic and acidic residues" evidence="25">
    <location>
        <begin position="714"/>
        <end position="733"/>
    </location>
</feature>
<dbReference type="InterPro" id="IPR036377">
    <property type="entry name" value="Gp120_core_sf"/>
</dbReference>
<evidence type="ECO:0000256" key="21">
    <source>
        <dbReference type="ARBA" id="ARBA00023157"/>
    </source>
</evidence>
<evidence type="ECO:0000256" key="3">
    <source>
        <dbReference type="ARBA" id="ARBA00004505"/>
    </source>
</evidence>
<dbReference type="GO" id="GO:0019062">
    <property type="term" value="P:virion attachment to host cell"/>
    <property type="evidence" value="ECO:0007669"/>
    <property type="project" value="UniProtKB-UniRule"/>
</dbReference>
<keyword evidence="15 24" id="KW-0946">Virion</keyword>
<keyword evidence="8 24" id="KW-1032">Host cell membrane</keyword>
<keyword evidence="14 24" id="KW-1161">Viral attachment to host cell</keyword>
<evidence type="ECO:0000256" key="18">
    <source>
        <dbReference type="ARBA" id="ARBA00022989"/>
    </source>
</evidence>
<evidence type="ECO:0000256" key="2">
    <source>
        <dbReference type="ARBA" id="ARBA00004433"/>
    </source>
</evidence>
<feature type="domain" description="Retroviral envelope protein GP41-like" evidence="27">
    <location>
        <begin position="519"/>
        <end position="692"/>
    </location>
</feature>
<evidence type="ECO:0000256" key="6">
    <source>
        <dbReference type="ARBA" id="ARBA00004650"/>
    </source>
</evidence>
<evidence type="ECO:0000313" key="28">
    <source>
        <dbReference type="EMBL" id="AAA74712.1"/>
    </source>
</evidence>
<keyword evidence="19 24" id="KW-1039">Host endosome</keyword>
<evidence type="ECO:0000256" key="5">
    <source>
        <dbReference type="ARBA" id="ARBA00004578"/>
    </source>
</evidence>
<dbReference type="SUPFAM" id="SSF58069">
    <property type="entry name" value="Virus ectodomain"/>
    <property type="match status" value="1"/>
</dbReference>
<keyword evidence="18 24" id="KW-1133">Transmembrane helix</keyword>
<name>Q03258_SIV</name>
<evidence type="ECO:0000256" key="11">
    <source>
        <dbReference type="ARBA" id="ARBA00022685"/>
    </source>
</evidence>
<keyword evidence="9 24" id="KW-0945">Host-virus interaction</keyword>
<keyword evidence="23 24" id="KW-1160">Virus entry into host cell</keyword>
<evidence type="ECO:0000256" key="7">
    <source>
        <dbReference type="ARBA" id="ARBA00022506"/>
    </source>
</evidence>
<comment type="subunit">
    <text evidence="24">The mature envelope protein (Env) consists of a homotrimer of non-covalently associated gp120-gp41 heterodimers. The resulting complex protrudes from the virus surface as a spike.</text>
</comment>
<dbReference type="GO" id="GO:0005198">
    <property type="term" value="F:structural molecule activity"/>
    <property type="evidence" value="ECO:0007669"/>
    <property type="project" value="InterPro"/>
</dbReference>
<organism evidence="28">
    <name type="scientific">Simian immunodeficiency virus</name>
    <name type="common">SIV</name>
    <dbReference type="NCBI Taxonomy" id="11723"/>
    <lineage>
        <taxon>Viruses</taxon>
        <taxon>Riboviria</taxon>
        <taxon>Pararnavirae</taxon>
        <taxon>Artverviricota</taxon>
        <taxon>Revtraviricetes</taxon>
        <taxon>Ortervirales</taxon>
        <taxon>Retroviridae</taxon>
        <taxon>Orthoretrovirinae</taxon>
        <taxon>Lentivirus</taxon>
        <taxon>Lentivirus simimdef</taxon>
    </lineage>
</organism>
<dbReference type="GO" id="GO:0019031">
    <property type="term" value="C:viral envelope"/>
    <property type="evidence" value="ECO:0007669"/>
    <property type="project" value="UniProtKB-KW"/>
</dbReference>
<keyword evidence="10 24" id="KW-1162">Viral penetration into host cytoplasm</keyword>
<evidence type="ECO:0000256" key="22">
    <source>
        <dbReference type="ARBA" id="ARBA00023180"/>
    </source>
</evidence>
<evidence type="ECO:0000256" key="14">
    <source>
        <dbReference type="ARBA" id="ARBA00022804"/>
    </source>
</evidence>
<evidence type="ECO:0000256" key="24">
    <source>
        <dbReference type="RuleBase" id="RU363095"/>
    </source>
</evidence>
<sequence length="832" mass="94409">MAAFRTYIVCLFSLISLGFMEKQQYVTVFYGIPHWEDAYAPLFCTTSHKGGWATKNCVPSADQIEVRVNITGEYFPAWNSSHMIRQQILEDMSALFLQANRPCVKLAPMCIRMLCTLDNSPATSTPTTSPPTTPPNETWWGDNSTEPRFNCSFNLTGGFKDKKQQYRAFFYKDDLMKEEGNSSYYYLLHCNTSVISAACEKQTFQPFPIQYCAPPGYSLLKCNDTNFEGDDVCTNVTAVSCTQEFNTLASTWFQLNGTYKAKDKVRFIKQKDKNESVIILVPEALRLQIICERPGNESIKNIQLAAGYFLPVIQGKLKTGRDAKRAFCRVTGNWTEFFKQVHEQATKTWKNVTNTTWRSQPGGDLEVRTHWFQCGGEFFYCNVSKLFANITNGNASKNNYASNLRLSCAIRQIINDWRYVRKLIYLPPTAGHIKCTSNVTAVLTDIEYYPGSTLNFTPTANVEDVWRADLFNYKLIQIKPIGFAPTDQRRYELPNTREKRAAPLALGFLGLLSAAGTAMGGAATALTLQSQTLLAGIVQQQQKLLEAVEAQQHLLGLTVWGVKNLNARLTALETYLRDQAILSNWGCAFKQICHTAVTWEKACGNNSNFCPKPQWKNMTWHRWEQEVDNLTDHIDGLLREAQEQQERNVHDLTKLQEWDSLWSWFDLSKWFFYLKIGFYVIGALVLLRLVSFSVGIIKNLLGGYVPILQNPTQGRKDPGKPADEEEGSGDREGLNVSTFSRESLRQSLEAGQQLWRTVCSSFRSLIRQLTITWGFISYGFNELKIAAASLGREIRDWVAAIWQAIYAATRRVVEAVAALPRRLRQGLEIYLN</sequence>
<dbReference type="Gene3D" id="2.170.40.20">
    <property type="entry name" value="Human immunodeficiency virus 1, Gp160, envelope glycoprotein"/>
    <property type="match status" value="2"/>
</dbReference>
<feature type="domain" description="Human immunodeficiency virus 1 envelope glycoprotein Gp120" evidence="26">
    <location>
        <begin position="24"/>
        <end position="500"/>
    </location>
</feature>
<dbReference type="GO" id="GO:0055036">
    <property type="term" value="C:virion membrane"/>
    <property type="evidence" value="ECO:0007669"/>
    <property type="project" value="UniProtKB-SubCell"/>
</dbReference>
<organismHost>
    <name type="scientific">Cercopithecidae</name>
    <name type="common">Old World monkeys</name>
    <dbReference type="NCBI Taxonomy" id="9527"/>
</organismHost>
<evidence type="ECO:0000256" key="17">
    <source>
        <dbReference type="ARBA" id="ARBA00022879"/>
    </source>
</evidence>
<dbReference type="EMBL" id="L06042">
    <property type="protein sequence ID" value="AAA74712.1"/>
    <property type="molecule type" value="Genomic_RNA"/>
</dbReference>
<organismHost>
    <name type="scientific">Pan troglodytes</name>
    <name type="common">Chimpanzee</name>
    <dbReference type="NCBI Taxonomy" id="9598"/>
</organismHost>
<keyword evidence="12 24" id="KW-0812">Transmembrane</keyword>
<keyword evidence="17 24" id="KW-0261">Viral envelope protein</keyword>
<dbReference type="Pfam" id="PF00516">
    <property type="entry name" value="GP120"/>
    <property type="match status" value="1"/>
</dbReference>
<gene>
    <name evidence="28" type="primary">env</name>
</gene>
<evidence type="ECO:0000256" key="9">
    <source>
        <dbReference type="ARBA" id="ARBA00022581"/>
    </source>
</evidence>
<evidence type="ECO:0000256" key="20">
    <source>
        <dbReference type="ARBA" id="ARBA00023136"/>
    </source>
</evidence>
<keyword evidence="16 24" id="KW-1043">Host membrane</keyword>
<evidence type="ECO:0000256" key="25">
    <source>
        <dbReference type="SAM" id="MobiDB-lite"/>
    </source>
</evidence>
<comment type="domain">
    <text evidence="24">The 17 amino acids long immunosuppressive region is present in many retroviral envelope proteins. Synthetic peptides derived from this relatively conserved sequence inhibit immune function in vitro and in vivo.</text>
</comment>
<accession>Q03258</accession>
<keyword evidence="13 24" id="KW-0053">Apoptosis</keyword>
<keyword evidence="11 24" id="KW-0165">Cleavage on pair of basic residues</keyword>
<feature type="transmembrane region" description="Helical" evidence="24">
    <location>
        <begin position="670"/>
        <end position="690"/>
    </location>
</feature>
<evidence type="ECO:0000256" key="10">
    <source>
        <dbReference type="ARBA" id="ARBA00022595"/>
    </source>
</evidence>
<evidence type="ECO:0000256" key="4">
    <source>
        <dbReference type="ARBA" id="ARBA00004563"/>
    </source>
</evidence>
<evidence type="ECO:0000256" key="13">
    <source>
        <dbReference type="ARBA" id="ARBA00022703"/>
    </source>
</evidence>
<evidence type="ECO:0000256" key="8">
    <source>
        <dbReference type="ARBA" id="ARBA00022511"/>
    </source>
</evidence>
<evidence type="ECO:0000259" key="26">
    <source>
        <dbReference type="Pfam" id="PF00516"/>
    </source>
</evidence>
<dbReference type="InterPro" id="IPR000777">
    <property type="entry name" value="HIV1_Gp120"/>
</dbReference>
<dbReference type="GO" id="GO:0046718">
    <property type="term" value="P:symbiont entry into host cell"/>
    <property type="evidence" value="ECO:0007669"/>
    <property type="project" value="UniProtKB-KW"/>
</dbReference>
<evidence type="ECO:0000256" key="19">
    <source>
        <dbReference type="ARBA" id="ARBA00023046"/>
    </source>
</evidence>
<dbReference type="CDD" id="cd09909">
    <property type="entry name" value="HIV-1-like_HR1-HR2"/>
    <property type="match status" value="1"/>
</dbReference>
<dbReference type="Pfam" id="PF00517">
    <property type="entry name" value="GP41"/>
    <property type="match status" value="1"/>
</dbReference>
<proteinExistence type="predicted"/>
<dbReference type="SUPFAM" id="SSF56502">
    <property type="entry name" value="gp120 core"/>
    <property type="match status" value="1"/>
</dbReference>
<protein>
    <recommendedName>
        <fullName evidence="24">Envelope glycoprotein gp160</fullName>
    </recommendedName>
    <component>
        <recommendedName>
            <fullName evidence="24">Surface protein gp120</fullName>
            <shortName evidence="24">SU</shortName>
        </recommendedName>
        <alternativeName>
            <fullName evidence="24">Glycoprotein 120</fullName>
            <shortName evidence="24">gp120</shortName>
        </alternativeName>
    </component>
    <component>
        <recommendedName>
            <fullName evidence="24">Transmembrane protein gp41</fullName>
            <shortName evidence="24">TM</shortName>
        </recommendedName>
    </component>
</protein>
<evidence type="ECO:0000256" key="16">
    <source>
        <dbReference type="ARBA" id="ARBA00022870"/>
    </source>
</evidence>
<evidence type="ECO:0000256" key="23">
    <source>
        <dbReference type="ARBA" id="ARBA00023296"/>
    </source>
</evidence>
<dbReference type="GO" id="GO:0020002">
    <property type="term" value="C:host cell plasma membrane"/>
    <property type="evidence" value="ECO:0007669"/>
    <property type="project" value="UniProtKB-SubCell"/>
</dbReference>
<keyword evidence="20 24" id="KW-0472">Membrane</keyword>
<dbReference type="GO" id="GO:0044175">
    <property type="term" value="C:host cell endosome membrane"/>
    <property type="evidence" value="ECO:0007669"/>
    <property type="project" value="UniProtKB-SubCell"/>
</dbReference>
<dbReference type="Proteomes" id="UP000260290">
    <property type="component" value="Segment"/>
</dbReference>
<keyword evidence="21" id="KW-1015">Disulfide bond</keyword>
<keyword evidence="22" id="KW-0325">Glycoprotein</keyword>
<evidence type="ECO:0000256" key="1">
    <source>
        <dbReference type="ARBA" id="ARBA00004402"/>
    </source>
</evidence>
<evidence type="ECO:0000259" key="27">
    <source>
        <dbReference type="Pfam" id="PF00517"/>
    </source>
</evidence>
<evidence type="ECO:0000256" key="12">
    <source>
        <dbReference type="ARBA" id="ARBA00022692"/>
    </source>
</evidence>
<dbReference type="InterPro" id="IPR000328">
    <property type="entry name" value="GP41-like"/>
</dbReference>
<feature type="region of interest" description="Disordered" evidence="25">
    <location>
        <begin position="121"/>
        <end position="141"/>
    </location>
</feature>
<reference evidence="28" key="1">
    <citation type="journal article" date="1993" name="J. Virol.">
        <title>A distinct African lentivirus from Sykes' monkeys.</title>
        <authorList>
            <person name="Hirsch V.M."/>
            <person name="Dapolito G.A."/>
            <person name="Goldstein S."/>
            <person name="McClure H."/>
            <person name="Emau P."/>
            <person name="Fultz P.N."/>
            <person name="Isahakia M."/>
            <person name="Lenroot R."/>
            <person name="Myers G."/>
            <person name="Johnson P.R."/>
        </authorList>
    </citation>
    <scope>NUCLEOTIDE SEQUENCE [LARGE SCALE GENOMIC DNA]</scope>
    <source>
        <strain evidence="28">Syk173/1.2</strain>
    </source>
</reference>
<keyword evidence="7 24" id="KW-1168">Fusion of virus membrane with host membrane</keyword>
<dbReference type="GO" id="GO:0039663">
    <property type="term" value="P:membrane fusion involved in viral entry into host cell"/>
    <property type="evidence" value="ECO:0007669"/>
    <property type="project" value="UniProtKB-KW"/>
</dbReference>